<proteinExistence type="predicted"/>
<organism evidence="1 2">
    <name type="scientific">Gloeothece citriformis (strain PCC 7424)</name>
    <name type="common">Cyanothece sp. (strain PCC 7424)</name>
    <dbReference type="NCBI Taxonomy" id="65393"/>
    <lineage>
        <taxon>Bacteria</taxon>
        <taxon>Bacillati</taxon>
        <taxon>Cyanobacteriota</taxon>
        <taxon>Cyanophyceae</taxon>
        <taxon>Oscillatoriophycideae</taxon>
        <taxon>Chroococcales</taxon>
        <taxon>Aphanothecaceae</taxon>
        <taxon>Gloeothece</taxon>
        <taxon>Gloeothece citriformis</taxon>
    </lineage>
</organism>
<reference evidence="2" key="1">
    <citation type="journal article" date="2011" name="MBio">
        <title>Novel metabolic attributes of the genus Cyanothece, comprising a group of unicellular nitrogen-fixing Cyanobacteria.</title>
        <authorList>
            <person name="Bandyopadhyay A."/>
            <person name="Elvitigala T."/>
            <person name="Welsh E."/>
            <person name="Stockel J."/>
            <person name="Liberton M."/>
            <person name="Min H."/>
            <person name="Sherman L.A."/>
            <person name="Pakrasi H.B."/>
        </authorList>
    </citation>
    <scope>NUCLEOTIDE SEQUENCE [LARGE SCALE GENOMIC DNA]</scope>
    <source>
        <strain evidence="2">PCC 7424</strain>
    </source>
</reference>
<dbReference type="EMBL" id="CP001291">
    <property type="protein sequence ID" value="ACK69368.1"/>
    <property type="molecule type" value="Genomic_DNA"/>
</dbReference>
<keyword evidence="2" id="KW-1185">Reference proteome</keyword>
<name>B7KIG2_GLOC7</name>
<evidence type="ECO:0000313" key="2">
    <source>
        <dbReference type="Proteomes" id="UP000002384"/>
    </source>
</evidence>
<dbReference type="AlphaFoldDB" id="B7KIG2"/>
<dbReference type="Proteomes" id="UP000002384">
    <property type="component" value="Chromosome"/>
</dbReference>
<dbReference type="STRING" id="65393.PCC7424_0912"/>
<protein>
    <submittedName>
        <fullName evidence="1">Uncharacterized protein</fullName>
    </submittedName>
</protein>
<gene>
    <name evidence="1" type="ordered locus">PCC7424_0912</name>
</gene>
<dbReference type="KEGG" id="cyc:PCC7424_0912"/>
<dbReference type="HOGENOM" id="CLU_3232514_0_0_3"/>
<evidence type="ECO:0000313" key="1">
    <source>
        <dbReference type="EMBL" id="ACK69368.1"/>
    </source>
</evidence>
<sequence length="43" mass="5269">MRHRSILQFDREDCLAQIYRIGIILLSHQSRLVEKIFHFDKKN</sequence>
<accession>B7KIG2</accession>